<dbReference type="Gene3D" id="3.40.1440.10">
    <property type="entry name" value="GIY-YIG endonuclease"/>
    <property type="match status" value="1"/>
</dbReference>
<dbReference type="PANTHER" id="PTHR30562">
    <property type="entry name" value="UVRC/OXIDOREDUCTASE"/>
    <property type="match status" value="1"/>
</dbReference>
<dbReference type="Proteomes" id="UP000320176">
    <property type="component" value="Unassembled WGS sequence"/>
</dbReference>
<dbReference type="SMART" id="SM00465">
    <property type="entry name" value="GIYc"/>
    <property type="match status" value="1"/>
</dbReference>
<dbReference type="RefSeq" id="WP_146522682.1">
    <property type="nucleotide sequence ID" value="NZ_CP151726.1"/>
</dbReference>
<dbReference type="InterPro" id="IPR000305">
    <property type="entry name" value="GIY-YIG_endonuc"/>
</dbReference>
<reference evidence="2 3" key="1">
    <citation type="submission" date="2019-02" db="EMBL/GenBank/DDBJ databases">
        <title>Deep-cultivation of Planctomycetes and their phenomic and genomic characterization uncovers novel biology.</title>
        <authorList>
            <person name="Wiegand S."/>
            <person name="Jogler M."/>
            <person name="Boedeker C."/>
            <person name="Pinto D."/>
            <person name="Vollmers J."/>
            <person name="Rivas-Marin E."/>
            <person name="Kohn T."/>
            <person name="Peeters S.H."/>
            <person name="Heuer A."/>
            <person name="Rast P."/>
            <person name="Oberbeckmann S."/>
            <person name="Bunk B."/>
            <person name="Jeske O."/>
            <person name="Meyerdierks A."/>
            <person name="Storesund J.E."/>
            <person name="Kallscheuer N."/>
            <person name="Luecker S."/>
            <person name="Lage O.M."/>
            <person name="Pohl T."/>
            <person name="Merkel B.J."/>
            <person name="Hornburger P."/>
            <person name="Mueller R.-W."/>
            <person name="Bruemmer F."/>
            <person name="Labrenz M."/>
            <person name="Spormann A.M."/>
            <person name="Op Den Camp H."/>
            <person name="Overmann J."/>
            <person name="Amann R."/>
            <person name="Jetten M.S.M."/>
            <person name="Mascher T."/>
            <person name="Medema M.H."/>
            <person name="Devos D.P."/>
            <person name="Kaster A.-K."/>
            <person name="Ovreas L."/>
            <person name="Rohde M."/>
            <person name="Galperin M.Y."/>
            <person name="Jogler C."/>
        </authorList>
    </citation>
    <scope>NUCLEOTIDE SEQUENCE [LARGE SCALE GENOMIC DNA]</scope>
    <source>
        <strain evidence="2 3">Pla52n</strain>
    </source>
</reference>
<dbReference type="CDD" id="cd10434">
    <property type="entry name" value="GIY-YIG_UvrC_Cho"/>
    <property type="match status" value="1"/>
</dbReference>
<keyword evidence="3" id="KW-1185">Reference proteome</keyword>
<name>A0A5C6A395_9BACT</name>
<evidence type="ECO:0000259" key="1">
    <source>
        <dbReference type="PROSITE" id="PS50164"/>
    </source>
</evidence>
<organism evidence="2 3">
    <name type="scientific">Stieleria varia</name>
    <dbReference type="NCBI Taxonomy" id="2528005"/>
    <lineage>
        <taxon>Bacteria</taxon>
        <taxon>Pseudomonadati</taxon>
        <taxon>Planctomycetota</taxon>
        <taxon>Planctomycetia</taxon>
        <taxon>Pirellulales</taxon>
        <taxon>Pirellulaceae</taxon>
        <taxon>Stieleria</taxon>
    </lineage>
</organism>
<proteinExistence type="predicted"/>
<dbReference type="GO" id="GO:0009380">
    <property type="term" value="C:excinuclease repair complex"/>
    <property type="evidence" value="ECO:0007669"/>
    <property type="project" value="TreeGrafter"/>
</dbReference>
<accession>A0A5C6A395</accession>
<comment type="caution">
    <text evidence="2">The sequence shown here is derived from an EMBL/GenBank/DDBJ whole genome shotgun (WGS) entry which is preliminary data.</text>
</comment>
<feature type="domain" description="GIY-YIG" evidence="1">
    <location>
        <begin position="47"/>
        <end position="125"/>
    </location>
</feature>
<dbReference type="Pfam" id="PF01541">
    <property type="entry name" value="GIY-YIG"/>
    <property type="match status" value="1"/>
</dbReference>
<dbReference type="InterPro" id="IPR035901">
    <property type="entry name" value="GIY-YIG_endonuc_sf"/>
</dbReference>
<dbReference type="SUPFAM" id="SSF82771">
    <property type="entry name" value="GIY-YIG endonuclease"/>
    <property type="match status" value="1"/>
</dbReference>
<evidence type="ECO:0000313" key="2">
    <source>
        <dbReference type="EMBL" id="TWT93876.1"/>
    </source>
</evidence>
<dbReference type="EMBL" id="SJPN01000008">
    <property type="protein sequence ID" value="TWT93876.1"/>
    <property type="molecule type" value="Genomic_DNA"/>
</dbReference>
<evidence type="ECO:0000313" key="3">
    <source>
        <dbReference type="Proteomes" id="UP000320176"/>
    </source>
</evidence>
<gene>
    <name evidence="2" type="primary">uvrC_1</name>
    <name evidence="2" type="ORF">Pla52n_57040</name>
</gene>
<dbReference type="OrthoDB" id="9803913at2"/>
<sequence length="393" mass="44190">MDALYDKQPEFGFGINPLNPHGSRPIEIVGARDRETLRNAIVQSCPRVPGVYGMLDRSGSLIYVGKSKSLRSRLLSYFAASNEDEKGGRIIENARAIQWETQPSDFAALLREQQLIRQFTPRWNVQGIPNRQRPVYLCLGRKVPQFFLAAVPPEECIAVEGPFHGAGRMRAAVDTLNKVFRLRDCSQKQVFRFAEQLQLFEVDYRPGCLRYEVGTCSGPCVAACTRAQYDEQVNAAQSFLDGFNDEPLVAIQDQIDVASANRQYELAGRAHRTLKAVSYVHRKLTMLASARNKYNFIYSVPGYDGCGTWYLIHCGEVAAVAAAPRDANDYKRMKPLLAQWSATLTSSIQRGHGPFPQTLSIVASWYRKQKDELGRTFAPEQAGHKYHRQSHVA</sequence>
<dbReference type="AlphaFoldDB" id="A0A5C6A395"/>
<protein>
    <submittedName>
        <fullName evidence="2">UvrABC system protein C</fullName>
    </submittedName>
</protein>
<dbReference type="InterPro" id="IPR047296">
    <property type="entry name" value="GIY-YIG_UvrC_Cho"/>
</dbReference>
<dbReference type="InterPro" id="IPR050066">
    <property type="entry name" value="UvrABC_protein_C"/>
</dbReference>
<dbReference type="GO" id="GO:0006289">
    <property type="term" value="P:nucleotide-excision repair"/>
    <property type="evidence" value="ECO:0007669"/>
    <property type="project" value="InterPro"/>
</dbReference>
<dbReference type="PROSITE" id="PS50164">
    <property type="entry name" value="GIY_YIG"/>
    <property type="match status" value="1"/>
</dbReference>
<dbReference type="PANTHER" id="PTHR30562:SF1">
    <property type="entry name" value="UVRABC SYSTEM PROTEIN C"/>
    <property type="match status" value="1"/>
</dbReference>